<dbReference type="InterPro" id="IPR055087">
    <property type="entry name" value="GldL-like_N"/>
</dbReference>
<dbReference type="EMBL" id="JAIWJY010000002">
    <property type="protein sequence ID" value="MDE1205837.1"/>
    <property type="molecule type" value="Genomic_DNA"/>
</dbReference>
<evidence type="ECO:0000313" key="4">
    <source>
        <dbReference type="Proteomes" id="UP001149303"/>
    </source>
</evidence>
<dbReference type="Pfam" id="PF22827">
    <property type="entry name" value="GldL_N"/>
    <property type="match status" value="1"/>
</dbReference>
<reference evidence="3" key="1">
    <citation type="submission" date="2021-09" db="EMBL/GenBank/DDBJ databases">
        <authorList>
            <person name="Smyrli M."/>
        </authorList>
    </citation>
    <scope>NUCLEOTIDE SEQUENCE</scope>
    <source>
        <strain evidence="3">LAR25</strain>
    </source>
</reference>
<dbReference type="Proteomes" id="UP001149303">
    <property type="component" value="Unassembled WGS sequence"/>
</dbReference>
<organism evidence="3 4">
    <name type="scientific">Tenacibaculum larymnensis</name>
    <dbReference type="NCBI Taxonomy" id="2878201"/>
    <lineage>
        <taxon>Bacteria</taxon>
        <taxon>Pseudomonadati</taxon>
        <taxon>Bacteroidota</taxon>
        <taxon>Flavobacteriia</taxon>
        <taxon>Flavobacteriales</taxon>
        <taxon>Flavobacteriaceae</taxon>
        <taxon>Tenacibaculum</taxon>
    </lineage>
</organism>
<sequence length="213" mass="22900">MAQSKSTKKMFNMAYGLGAAVVIIGALFKILHWPFGNEVLMVGMIVEAAVFALSAFEAVEDDLDWTKVYPELADGQSLGGKKGKEASPEEAQSMLSQKLDNILSEAKLDAQLVSRLGDSIKNFQGAVEPLASASQSISATNSYNEQMSRAAAQMESLNSLYQTQVENASKQADLNSAMVENSQRLQEQMQSLATNLSSLNGVYGGMLTAMSNK</sequence>
<evidence type="ECO:0000256" key="1">
    <source>
        <dbReference type="SAM" id="Phobius"/>
    </source>
</evidence>
<keyword evidence="1" id="KW-0472">Membrane</keyword>
<keyword evidence="1" id="KW-0812">Transmembrane</keyword>
<dbReference type="NCBIfam" id="TIGR03513">
    <property type="entry name" value="GldL_gliding"/>
    <property type="match status" value="1"/>
</dbReference>
<evidence type="ECO:0000259" key="2">
    <source>
        <dbReference type="Pfam" id="PF22827"/>
    </source>
</evidence>
<feature type="domain" description="Gliding motility protein GldL-like N-terminal" evidence="2">
    <location>
        <begin position="14"/>
        <end position="74"/>
    </location>
</feature>
<evidence type="ECO:0000313" key="3">
    <source>
        <dbReference type="EMBL" id="MDE1205837.1"/>
    </source>
</evidence>
<keyword evidence="4" id="KW-1185">Reference proteome</keyword>
<feature type="transmembrane region" description="Helical" evidence="1">
    <location>
        <begin position="12"/>
        <end position="33"/>
    </location>
</feature>
<gene>
    <name evidence="3" type="primary">gldL</name>
    <name evidence="3" type="ORF">LCI24_03420</name>
</gene>
<name>A0A9X4ESN3_9FLAO</name>
<dbReference type="InterPro" id="IPR019852">
    <property type="entry name" value="Motility-assoc_prot_GldL"/>
</dbReference>
<protein>
    <submittedName>
        <fullName evidence="3">Gliding motility protein GldL</fullName>
    </submittedName>
</protein>
<proteinExistence type="predicted"/>
<dbReference type="AlphaFoldDB" id="A0A9X4ESN3"/>
<dbReference type="RefSeq" id="WP_274639177.1">
    <property type="nucleotide sequence ID" value="NZ_JAIWJY010000002.1"/>
</dbReference>
<accession>A0A9X4ESN3</accession>
<keyword evidence="1" id="KW-1133">Transmembrane helix</keyword>
<comment type="caution">
    <text evidence="3">The sequence shown here is derived from an EMBL/GenBank/DDBJ whole genome shotgun (WGS) entry which is preliminary data.</text>
</comment>